<keyword evidence="4" id="KW-1185">Reference proteome</keyword>
<dbReference type="EMBL" id="QJSP01000013">
    <property type="protein sequence ID" value="PYE14392.1"/>
    <property type="molecule type" value="Genomic_DNA"/>
</dbReference>
<dbReference type="InterPro" id="IPR011234">
    <property type="entry name" value="Fumarylacetoacetase-like_C"/>
</dbReference>
<accession>A0A318RR18</accession>
<evidence type="ECO:0000313" key="4">
    <source>
        <dbReference type="Proteomes" id="UP000247591"/>
    </source>
</evidence>
<reference evidence="3 4" key="1">
    <citation type="submission" date="2018-06" db="EMBL/GenBank/DDBJ databases">
        <title>Genomic Encyclopedia of Type Strains, Phase IV (KMG-IV): sequencing the most valuable type-strain genomes for metagenomic binning, comparative biology and taxonomic classification.</title>
        <authorList>
            <person name="Goeker M."/>
        </authorList>
    </citation>
    <scope>NUCLEOTIDE SEQUENCE [LARGE SCALE GENOMIC DNA]</scope>
    <source>
        <strain evidence="3 4">DSM 45521</strain>
    </source>
</reference>
<gene>
    <name evidence="3" type="ORF">DFR67_113186</name>
</gene>
<dbReference type="AlphaFoldDB" id="A0A318RR18"/>
<dbReference type="Proteomes" id="UP000247591">
    <property type="component" value="Unassembled WGS sequence"/>
</dbReference>
<organism evidence="3 4">
    <name type="scientific">Williamsia limnetica</name>
    <dbReference type="NCBI Taxonomy" id="882452"/>
    <lineage>
        <taxon>Bacteria</taxon>
        <taxon>Bacillati</taxon>
        <taxon>Actinomycetota</taxon>
        <taxon>Actinomycetes</taxon>
        <taxon>Mycobacteriales</taxon>
        <taxon>Nocardiaceae</taxon>
        <taxon>Williamsia</taxon>
    </lineage>
</organism>
<evidence type="ECO:0000259" key="2">
    <source>
        <dbReference type="Pfam" id="PF01557"/>
    </source>
</evidence>
<proteinExistence type="predicted"/>
<dbReference type="PANTHER" id="PTHR30143">
    <property type="entry name" value="ACID HYDRATASE"/>
    <property type="match status" value="1"/>
</dbReference>
<dbReference type="Pfam" id="PF01557">
    <property type="entry name" value="FAA_hydrolase"/>
    <property type="match status" value="1"/>
</dbReference>
<dbReference type="GO" id="GO:0005737">
    <property type="term" value="C:cytoplasm"/>
    <property type="evidence" value="ECO:0007669"/>
    <property type="project" value="TreeGrafter"/>
</dbReference>
<evidence type="ECO:0000313" key="3">
    <source>
        <dbReference type="EMBL" id="PYE14392.1"/>
    </source>
</evidence>
<evidence type="ECO:0000256" key="1">
    <source>
        <dbReference type="ARBA" id="ARBA00023239"/>
    </source>
</evidence>
<sequence length="299" mass="32081">MDLIPTFSVRSDAARVAALGITRHHSESEPIIDDQRRQQVAELLAHAEQTRKPIEPLVIGFPGIDVVDAYEIQLLGIRRRVAGGARVVGHKVGLSSKVMQDMMNVDEPDYGHLLDDMMLTEADPIRTSAYCAPRVEFEVAFILGEDLPGEGCTENDVVRATRAIVPSIELIDSRIRDWQIKIEDTIADNASSAGVVLGTKRIDPSTVDLTNIDVQVHVTGAGATAPRRFLADGRSDAVLGNPATSVAWLANKVSAFGVALRAGDVVLPGSLTRAIDVHPGETFTAVFGRGLGQVTATFS</sequence>
<dbReference type="GO" id="GO:0008684">
    <property type="term" value="F:2-oxopent-4-enoate hydratase activity"/>
    <property type="evidence" value="ECO:0007669"/>
    <property type="project" value="TreeGrafter"/>
</dbReference>
<dbReference type="PANTHER" id="PTHR30143:SF0">
    <property type="entry name" value="2-KETO-4-PENTENOATE HYDRATASE"/>
    <property type="match status" value="1"/>
</dbReference>
<protein>
    <submittedName>
        <fullName evidence="3">2-keto-4-pentenoate hydratase</fullName>
    </submittedName>
</protein>
<comment type="caution">
    <text evidence="3">The sequence shown here is derived from an EMBL/GenBank/DDBJ whole genome shotgun (WGS) entry which is preliminary data.</text>
</comment>
<dbReference type="SUPFAM" id="SSF56529">
    <property type="entry name" value="FAH"/>
    <property type="match status" value="1"/>
</dbReference>
<dbReference type="Gene3D" id="3.90.850.10">
    <property type="entry name" value="Fumarylacetoacetase-like, C-terminal domain"/>
    <property type="match status" value="1"/>
</dbReference>
<name>A0A318RR18_WILLI</name>
<dbReference type="InterPro" id="IPR050772">
    <property type="entry name" value="Hydratase-Decarb/MhpD_sf"/>
</dbReference>
<keyword evidence="1" id="KW-0456">Lyase</keyword>
<dbReference type="InterPro" id="IPR036663">
    <property type="entry name" value="Fumarylacetoacetase_C_sf"/>
</dbReference>
<feature type="domain" description="Fumarylacetoacetase-like C-terminal" evidence="2">
    <location>
        <begin position="106"/>
        <end position="298"/>
    </location>
</feature>